<name>A0A940S3K2_9RHOB</name>
<comment type="caution">
    <text evidence="2">The sequence shown here is derived from an EMBL/GenBank/DDBJ whole genome shotgun (WGS) entry which is preliminary data.</text>
</comment>
<dbReference type="CDD" id="cd01839">
    <property type="entry name" value="SGNH_arylesterase_like"/>
    <property type="match status" value="1"/>
</dbReference>
<dbReference type="PANTHER" id="PTHR30383">
    <property type="entry name" value="THIOESTERASE 1/PROTEASE 1/LYSOPHOSPHOLIPASE L1"/>
    <property type="match status" value="1"/>
</dbReference>
<evidence type="ECO:0000313" key="2">
    <source>
        <dbReference type="EMBL" id="MBP0482870.1"/>
    </source>
</evidence>
<evidence type="ECO:0000259" key="1">
    <source>
        <dbReference type="Pfam" id="PF13472"/>
    </source>
</evidence>
<gene>
    <name evidence="2" type="ORF">J5474_10250</name>
</gene>
<dbReference type="GO" id="GO:0016788">
    <property type="term" value="F:hydrolase activity, acting on ester bonds"/>
    <property type="evidence" value="ECO:0007669"/>
    <property type="project" value="UniProtKB-ARBA"/>
</dbReference>
<sequence>MTVILCYGDSNTHGTAPMAAPGGQDRHPKGRRWPDVLAAELGEGVEVIPEGLPGRTTVHEDVVEGGCRDGAAVLQAVLNSHRPIDLMILMLGTNDLKSRFSVTAWEIARSVERLVLMAKAEGVVRRILVVAPVPVREIGSLAEVFVGAEARQAGLTELLRAVAERQGCGFFDAGACAVVSPVDGVHMEEAGHIAIGHAMAAAVRDALA</sequence>
<dbReference type="Pfam" id="PF13472">
    <property type="entry name" value="Lipase_GDSL_2"/>
    <property type="match status" value="1"/>
</dbReference>
<dbReference type="InterPro" id="IPR013830">
    <property type="entry name" value="SGNH_hydro"/>
</dbReference>
<dbReference type="SUPFAM" id="SSF52266">
    <property type="entry name" value="SGNH hydrolase"/>
    <property type="match status" value="1"/>
</dbReference>
<feature type="domain" description="SGNH hydrolase-type esterase" evidence="1">
    <location>
        <begin position="6"/>
        <end position="192"/>
    </location>
</feature>
<dbReference type="InterPro" id="IPR051532">
    <property type="entry name" value="Ester_Hydrolysis_Enzymes"/>
</dbReference>
<dbReference type="InterPro" id="IPR036514">
    <property type="entry name" value="SGNH_hydro_sf"/>
</dbReference>
<keyword evidence="2" id="KW-0378">Hydrolase</keyword>
<proteinExistence type="predicted"/>
<dbReference type="Proteomes" id="UP000675940">
    <property type="component" value="Unassembled WGS sequence"/>
</dbReference>
<keyword evidence="3" id="KW-1185">Reference proteome</keyword>
<dbReference type="EMBL" id="JAGISH010000005">
    <property type="protein sequence ID" value="MBP0482870.1"/>
    <property type="molecule type" value="Genomic_DNA"/>
</dbReference>
<organism evidence="2 3">
    <name type="scientific">Sagittula salina</name>
    <dbReference type="NCBI Taxonomy" id="2820268"/>
    <lineage>
        <taxon>Bacteria</taxon>
        <taxon>Pseudomonadati</taxon>
        <taxon>Pseudomonadota</taxon>
        <taxon>Alphaproteobacteria</taxon>
        <taxon>Rhodobacterales</taxon>
        <taxon>Roseobacteraceae</taxon>
        <taxon>Sagittula</taxon>
    </lineage>
</organism>
<accession>A0A940S3K2</accession>
<dbReference type="AlphaFoldDB" id="A0A940S3K2"/>
<evidence type="ECO:0000313" key="3">
    <source>
        <dbReference type="Proteomes" id="UP000675940"/>
    </source>
</evidence>
<dbReference type="Gene3D" id="3.40.50.1110">
    <property type="entry name" value="SGNH hydrolase"/>
    <property type="match status" value="1"/>
</dbReference>
<protein>
    <submittedName>
        <fullName evidence="2">SGNH/GDSL hydrolase family protein</fullName>
    </submittedName>
</protein>
<dbReference type="PANTHER" id="PTHR30383:SF29">
    <property type="entry name" value="SGNH HYDROLASE-TYPE ESTERASE DOMAIN-CONTAINING PROTEIN"/>
    <property type="match status" value="1"/>
</dbReference>
<dbReference type="RefSeq" id="WP_209360818.1">
    <property type="nucleotide sequence ID" value="NZ_JAGISH010000005.1"/>
</dbReference>
<reference evidence="2" key="1">
    <citation type="submission" date="2021-03" db="EMBL/GenBank/DDBJ databases">
        <title>Sagittula salina sp. nov. strain M10.9X isolated from the marine waste.</title>
        <authorList>
            <person name="Satari L."/>
            <person name="Molina-Menor E."/>
            <person name="Vidal-Verdu A."/>
            <person name="Pascual J."/>
            <person name="Pereto J."/>
            <person name="Porcar M."/>
        </authorList>
    </citation>
    <scope>NUCLEOTIDE SEQUENCE</scope>
    <source>
        <strain evidence="2">M10.9X</strain>
    </source>
</reference>